<organism evidence="2 3">
    <name type="scientific">Carnegiea gigantea</name>
    <dbReference type="NCBI Taxonomy" id="171969"/>
    <lineage>
        <taxon>Eukaryota</taxon>
        <taxon>Viridiplantae</taxon>
        <taxon>Streptophyta</taxon>
        <taxon>Embryophyta</taxon>
        <taxon>Tracheophyta</taxon>
        <taxon>Spermatophyta</taxon>
        <taxon>Magnoliopsida</taxon>
        <taxon>eudicotyledons</taxon>
        <taxon>Gunneridae</taxon>
        <taxon>Pentapetalae</taxon>
        <taxon>Caryophyllales</taxon>
        <taxon>Cactineae</taxon>
        <taxon>Cactaceae</taxon>
        <taxon>Cactoideae</taxon>
        <taxon>Echinocereeae</taxon>
        <taxon>Carnegiea</taxon>
    </lineage>
</organism>
<evidence type="ECO:0000313" key="3">
    <source>
        <dbReference type="Proteomes" id="UP001153076"/>
    </source>
</evidence>
<dbReference type="EMBL" id="JAKOGI010002343">
    <property type="protein sequence ID" value="KAJ8422200.1"/>
    <property type="molecule type" value="Genomic_DNA"/>
</dbReference>
<comment type="caution">
    <text evidence="2">The sequence shown here is derived from an EMBL/GenBank/DDBJ whole genome shotgun (WGS) entry which is preliminary data.</text>
</comment>
<proteinExistence type="predicted"/>
<evidence type="ECO:0000256" key="1">
    <source>
        <dbReference type="SAM" id="MobiDB-lite"/>
    </source>
</evidence>
<name>A0A9Q1GKD7_9CARY</name>
<keyword evidence="3" id="KW-1185">Reference proteome</keyword>
<feature type="region of interest" description="Disordered" evidence="1">
    <location>
        <begin position="1"/>
        <end position="38"/>
    </location>
</feature>
<dbReference type="Proteomes" id="UP001153076">
    <property type="component" value="Unassembled WGS sequence"/>
</dbReference>
<accession>A0A9Q1GKD7</accession>
<evidence type="ECO:0000313" key="2">
    <source>
        <dbReference type="EMBL" id="KAJ8422200.1"/>
    </source>
</evidence>
<gene>
    <name evidence="2" type="ORF">Cgig2_023442</name>
</gene>
<sequence length="159" mass="18227">MSKLGKYSDDEKEEIENAPFNSCNTSNSDDEIDDSYDSDGDLQKVLSYLTRELDIDMMPDIMPKIGSFYILMQFKVAKTMSPYVMRTPKFMICISVAQDLWPLPRPEEQSRITSYGLIENDPDLGHGLLEVEDALDNWTIDDEDELEENDSKFLYSGTI</sequence>
<feature type="compositionally biased region" description="Acidic residues" evidence="1">
    <location>
        <begin position="28"/>
        <end position="38"/>
    </location>
</feature>
<protein>
    <submittedName>
        <fullName evidence="2">Uncharacterized protein</fullName>
    </submittedName>
</protein>
<dbReference type="AlphaFoldDB" id="A0A9Q1GKD7"/>
<reference evidence="2" key="1">
    <citation type="submission" date="2022-04" db="EMBL/GenBank/DDBJ databases">
        <title>Carnegiea gigantea Genome sequencing and assembly v2.</title>
        <authorList>
            <person name="Copetti D."/>
            <person name="Sanderson M.J."/>
            <person name="Burquez A."/>
            <person name="Wojciechowski M.F."/>
        </authorList>
    </citation>
    <scope>NUCLEOTIDE SEQUENCE</scope>
    <source>
        <strain evidence="2">SGP5-SGP5p</strain>
        <tissue evidence="2">Aerial part</tissue>
    </source>
</reference>